<dbReference type="Proteomes" id="UP000502065">
    <property type="component" value="Chromosome"/>
</dbReference>
<feature type="transmembrane region" description="Helical" evidence="1">
    <location>
        <begin position="397"/>
        <end position="419"/>
    </location>
</feature>
<gene>
    <name evidence="2" type="ORF">AAQM_2023</name>
</gene>
<proteinExistence type="predicted"/>
<feature type="transmembrane region" description="Helical" evidence="1">
    <location>
        <begin position="151"/>
        <end position="171"/>
    </location>
</feature>
<feature type="transmembrane region" description="Helical" evidence="1">
    <location>
        <begin position="224"/>
        <end position="243"/>
    </location>
</feature>
<feature type="transmembrane region" description="Helical" evidence="1">
    <location>
        <begin position="21"/>
        <end position="40"/>
    </location>
</feature>
<feature type="transmembrane region" description="Helical" evidence="1">
    <location>
        <begin position="431"/>
        <end position="449"/>
    </location>
</feature>
<feature type="transmembrane region" description="Helical" evidence="1">
    <location>
        <begin position="77"/>
        <end position="105"/>
    </location>
</feature>
<feature type="transmembrane region" description="Helical" evidence="1">
    <location>
        <begin position="201"/>
        <end position="217"/>
    </location>
</feature>
<feature type="transmembrane region" description="Helical" evidence="1">
    <location>
        <begin position="343"/>
        <end position="360"/>
    </location>
</feature>
<feature type="transmembrane region" description="Helical" evidence="1">
    <location>
        <begin position="311"/>
        <end position="331"/>
    </location>
</feature>
<sequence>MKKKELILNKKIIINLLRLSNFHILFVFGLFIYLIGILILNADRGFDLTDDSYYILNAIYPFDVFSVITHENYYTGLLFYLTGYTLSIFRIFGIIILVLASFWFAVELYKYIEKKYQLNYDIYNKVYFVLIISLSSLAYYMWWLLTPSYNWFSLVAMILILASMFRCINSINIIRGKLFSLEYFYVGVSLSLLFIAKPTSLLGLLPAFLFFIIFNYKKIDFFKAIVSISFVFIFIIILHIIFFDGGLSNYIINLKESIERLSLLGGGHTFKDIFISIYENAKNIYFQINKCYLFIYLLFSLLITRYFYSSNLFLVVLSFVFISYFAYILYLPVIIPFDVPSKFYITILFFSIYIFLIYIFNENNIKEKFNIFFQSFSIFIFLSYLSIAVSFGTNNNIWFHSNLSYIFPVAGIISLVFILDKYHNMIKNLKIIVGIVISLSIYIIIDNAYENPYRLNTSIKEQIHKIDILGGLKVDDEQKNYINQLSSIKNNYRQTYLIDTTGATPGANIILEAKFFQFAWLGGGYSGSNEFAYRVLSSISDYKLKNAWILTAPGGIRSLDLNLLNKLGLNFPENYDKVSDLFLKSRNEIQELWKPKETFNDK</sequence>
<keyword evidence="1" id="KW-0472">Membrane</keyword>
<protein>
    <submittedName>
        <fullName evidence="2">Membrane protein</fullName>
    </submittedName>
</protein>
<feature type="transmembrane region" description="Helical" evidence="1">
    <location>
        <begin position="372"/>
        <end position="391"/>
    </location>
</feature>
<evidence type="ECO:0000313" key="2">
    <source>
        <dbReference type="EMBL" id="QKE26744.1"/>
    </source>
</evidence>
<keyword evidence="3" id="KW-1185">Reference proteome</keyword>
<feature type="transmembrane region" description="Helical" evidence="1">
    <location>
        <begin position="284"/>
        <end position="304"/>
    </location>
</feature>
<evidence type="ECO:0000256" key="1">
    <source>
        <dbReference type="SAM" id="Phobius"/>
    </source>
</evidence>
<accession>A0AAE7B3S4</accession>
<organism evidence="2 3">
    <name type="scientific">Arcobacter aquimarinus</name>
    <dbReference type="NCBI Taxonomy" id="1315211"/>
    <lineage>
        <taxon>Bacteria</taxon>
        <taxon>Pseudomonadati</taxon>
        <taxon>Campylobacterota</taxon>
        <taxon>Epsilonproteobacteria</taxon>
        <taxon>Campylobacterales</taxon>
        <taxon>Arcobacteraceae</taxon>
        <taxon>Arcobacter</taxon>
    </lineage>
</organism>
<reference evidence="2 3" key="1">
    <citation type="submission" date="2018-07" db="EMBL/GenBank/DDBJ databases">
        <title>Identification of phenol metabolism pathways in Arcobacter.</title>
        <authorList>
            <person name="Miller W.G."/>
            <person name="Yee E."/>
            <person name="Bono J.L."/>
        </authorList>
    </citation>
    <scope>NUCLEOTIDE SEQUENCE [LARGE SCALE GENOMIC DNA]</scope>
    <source>
        <strain evidence="2 3">W63</strain>
    </source>
</reference>
<keyword evidence="1" id="KW-0812">Transmembrane</keyword>
<name>A0AAE7B3S4_9BACT</name>
<evidence type="ECO:0000313" key="3">
    <source>
        <dbReference type="Proteomes" id="UP000502065"/>
    </source>
</evidence>
<feature type="transmembrane region" description="Helical" evidence="1">
    <location>
        <begin position="178"/>
        <end position="195"/>
    </location>
</feature>
<dbReference type="EMBL" id="CP030944">
    <property type="protein sequence ID" value="QKE26744.1"/>
    <property type="molecule type" value="Genomic_DNA"/>
</dbReference>
<feature type="transmembrane region" description="Helical" evidence="1">
    <location>
        <begin position="126"/>
        <end position="145"/>
    </location>
</feature>
<keyword evidence="1" id="KW-1133">Transmembrane helix</keyword>
<dbReference type="AlphaFoldDB" id="A0AAE7B3S4"/>
<dbReference type="KEGG" id="aaqi:AAQM_2023"/>